<dbReference type="PROSITE" id="PS50940">
    <property type="entry name" value="CHIT_BIND_II"/>
    <property type="match status" value="1"/>
</dbReference>
<feature type="domain" description="Chitin-binding type-2" evidence="3">
    <location>
        <begin position="192"/>
        <end position="245"/>
    </location>
</feature>
<dbReference type="InterPro" id="IPR036508">
    <property type="entry name" value="Chitin-bd_dom_sf"/>
</dbReference>
<keyword evidence="2" id="KW-0732">Signal</keyword>
<dbReference type="GO" id="GO:0005576">
    <property type="term" value="C:extracellular region"/>
    <property type="evidence" value="ECO:0007669"/>
    <property type="project" value="InterPro"/>
</dbReference>
<feature type="compositionally biased region" description="Polar residues" evidence="1">
    <location>
        <begin position="138"/>
        <end position="154"/>
    </location>
</feature>
<dbReference type="SMART" id="SM00494">
    <property type="entry name" value="ChtBD2"/>
    <property type="match status" value="1"/>
</dbReference>
<gene>
    <name evidence="4" type="ORF">OSB1V03_LOCUS17616</name>
</gene>
<dbReference type="Gene3D" id="2.170.140.10">
    <property type="entry name" value="Chitin binding domain"/>
    <property type="match status" value="1"/>
</dbReference>
<dbReference type="SUPFAM" id="SSF57625">
    <property type="entry name" value="Invertebrate chitin-binding proteins"/>
    <property type="match status" value="1"/>
</dbReference>
<dbReference type="OrthoDB" id="6515282at2759"/>
<sequence length="245" mass="26096">MIKIVVLLSLSAYCTAYSSGGYGSSNGFGGSSNGFGSSSGNFGSSGSFGSSAGGYGGSSSGNGFSGGDGGYGGNGGGNGGYGGQQSNGPIQAAVHTRHSLEVRPVPTQYANIQPQIIEVESSDTPIILNFNSRSSRLLVQQSHTPQQPQEVQSTKSEDEPHRLVHEVTKPVIQEVREIITPYRHTYPVAEPAVVCPEPNGVVRNPYDCHTYYQCRNNWPQLQSCPNGLLFDSIFEWCDEARYVTC</sequence>
<feature type="signal peptide" evidence="2">
    <location>
        <begin position="1"/>
        <end position="16"/>
    </location>
</feature>
<dbReference type="Pfam" id="PF01607">
    <property type="entry name" value="CBM_14"/>
    <property type="match status" value="1"/>
</dbReference>
<dbReference type="EMBL" id="CAJPIZ010021546">
    <property type="protein sequence ID" value="CAG2117663.1"/>
    <property type="molecule type" value="Genomic_DNA"/>
</dbReference>
<evidence type="ECO:0000313" key="4">
    <source>
        <dbReference type="EMBL" id="CAD7638975.1"/>
    </source>
</evidence>
<evidence type="ECO:0000256" key="2">
    <source>
        <dbReference type="SAM" id="SignalP"/>
    </source>
</evidence>
<dbReference type="GO" id="GO:0008061">
    <property type="term" value="F:chitin binding"/>
    <property type="evidence" value="ECO:0007669"/>
    <property type="project" value="InterPro"/>
</dbReference>
<organism evidence="4">
    <name type="scientific">Medioppia subpectinata</name>
    <dbReference type="NCBI Taxonomy" id="1979941"/>
    <lineage>
        <taxon>Eukaryota</taxon>
        <taxon>Metazoa</taxon>
        <taxon>Ecdysozoa</taxon>
        <taxon>Arthropoda</taxon>
        <taxon>Chelicerata</taxon>
        <taxon>Arachnida</taxon>
        <taxon>Acari</taxon>
        <taxon>Acariformes</taxon>
        <taxon>Sarcoptiformes</taxon>
        <taxon>Oribatida</taxon>
        <taxon>Brachypylina</taxon>
        <taxon>Oppioidea</taxon>
        <taxon>Oppiidae</taxon>
        <taxon>Medioppia</taxon>
    </lineage>
</organism>
<accession>A0A7R9LC61</accession>
<dbReference type="AlphaFoldDB" id="A0A7R9LC61"/>
<proteinExistence type="predicted"/>
<evidence type="ECO:0000313" key="5">
    <source>
        <dbReference type="Proteomes" id="UP000759131"/>
    </source>
</evidence>
<dbReference type="EMBL" id="OC876121">
    <property type="protein sequence ID" value="CAD7638975.1"/>
    <property type="molecule type" value="Genomic_DNA"/>
</dbReference>
<protein>
    <recommendedName>
        <fullName evidence="3">Chitin-binding type-2 domain-containing protein</fullName>
    </recommendedName>
</protein>
<reference evidence="4" key="1">
    <citation type="submission" date="2020-11" db="EMBL/GenBank/DDBJ databases">
        <authorList>
            <person name="Tran Van P."/>
        </authorList>
    </citation>
    <scope>NUCLEOTIDE SEQUENCE</scope>
</reference>
<feature type="chain" id="PRO_5035680108" description="Chitin-binding type-2 domain-containing protein" evidence="2">
    <location>
        <begin position="17"/>
        <end position="245"/>
    </location>
</feature>
<feature type="region of interest" description="Disordered" evidence="1">
    <location>
        <begin position="138"/>
        <end position="160"/>
    </location>
</feature>
<dbReference type="InterPro" id="IPR002557">
    <property type="entry name" value="Chitin-bd_dom"/>
</dbReference>
<evidence type="ECO:0000259" key="3">
    <source>
        <dbReference type="PROSITE" id="PS50940"/>
    </source>
</evidence>
<dbReference type="Proteomes" id="UP000759131">
    <property type="component" value="Unassembled WGS sequence"/>
</dbReference>
<keyword evidence="5" id="KW-1185">Reference proteome</keyword>
<evidence type="ECO:0000256" key="1">
    <source>
        <dbReference type="SAM" id="MobiDB-lite"/>
    </source>
</evidence>
<name>A0A7R9LC61_9ACAR</name>